<evidence type="ECO:0000313" key="3">
    <source>
        <dbReference type="Proteomes" id="UP001549307"/>
    </source>
</evidence>
<dbReference type="Proteomes" id="UP001549307">
    <property type="component" value="Unassembled WGS sequence"/>
</dbReference>
<dbReference type="InterPro" id="IPR050266">
    <property type="entry name" value="AB_hydrolase_sf"/>
</dbReference>
<dbReference type="SUPFAM" id="SSF53474">
    <property type="entry name" value="alpha/beta-Hydrolases"/>
    <property type="match status" value="1"/>
</dbReference>
<dbReference type="InterPro" id="IPR029058">
    <property type="entry name" value="AB_hydrolase_fold"/>
</dbReference>
<protein>
    <submittedName>
        <fullName evidence="2">Pimeloyl-ACP methyl ester carboxylesterase</fullName>
    </submittedName>
</protein>
<name>A0ABV2PBM1_9MICC</name>
<dbReference type="PRINTS" id="PR00111">
    <property type="entry name" value="ABHYDROLASE"/>
</dbReference>
<dbReference type="PANTHER" id="PTHR43798">
    <property type="entry name" value="MONOACYLGLYCEROL LIPASE"/>
    <property type="match status" value="1"/>
</dbReference>
<dbReference type="PANTHER" id="PTHR43798:SF33">
    <property type="entry name" value="HYDROLASE, PUTATIVE (AFU_ORTHOLOGUE AFUA_2G14860)-RELATED"/>
    <property type="match status" value="1"/>
</dbReference>
<feature type="domain" description="AB hydrolase-1" evidence="1">
    <location>
        <begin position="53"/>
        <end position="264"/>
    </location>
</feature>
<dbReference type="Pfam" id="PF12697">
    <property type="entry name" value="Abhydrolase_6"/>
    <property type="match status" value="1"/>
</dbReference>
<evidence type="ECO:0000313" key="2">
    <source>
        <dbReference type="EMBL" id="MET4542170.1"/>
    </source>
</evidence>
<sequence>MAAKGKPAALLSADVEALGLKGRILWTEGTPPSGPAAGPGTESVSDPAGPVYVLIHGIGVSHRYLARLHTVLAATAPTYSLDLPGFGGTPKPDRQLSVEDYGAFIAEALASRGIGSYVLVGHSMGAQFVIEAALHAPDRVRQVVLMGPVVDSRHKNVRRQSVALLLDGMLRESPSSNWIVTSDYFRCGPRWYLTELPVMMSYPTEKRVAGIKVPVLVLRGSRDNVAGPDWALRLSRAVDQGRLVEIPGVGHVAQHMRPHAVADAIRSFVAATALHGQAP</sequence>
<gene>
    <name evidence="2" type="ORF">ABIE37_003975</name>
</gene>
<comment type="caution">
    <text evidence="2">The sequence shown here is derived from an EMBL/GenBank/DDBJ whole genome shotgun (WGS) entry which is preliminary data.</text>
</comment>
<dbReference type="RefSeq" id="WP_354232524.1">
    <property type="nucleotide sequence ID" value="NZ_JBEPSN010000012.1"/>
</dbReference>
<keyword evidence="3" id="KW-1185">Reference proteome</keyword>
<dbReference type="GeneID" id="92754901"/>
<dbReference type="InterPro" id="IPR000073">
    <property type="entry name" value="AB_hydrolase_1"/>
</dbReference>
<organism evidence="2 3">
    <name type="scientific">Arthrobacter bambusae</name>
    <dbReference type="NCBI Taxonomy" id="1338426"/>
    <lineage>
        <taxon>Bacteria</taxon>
        <taxon>Bacillati</taxon>
        <taxon>Actinomycetota</taxon>
        <taxon>Actinomycetes</taxon>
        <taxon>Micrococcales</taxon>
        <taxon>Micrococcaceae</taxon>
        <taxon>Arthrobacter</taxon>
    </lineage>
</organism>
<accession>A0ABV2PBM1</accession>
<reference evidence="2 3" key="1">
    <citation type="submission" date="2024-06" db="EMBL/GenBank/DDBJ databases">
        <title>Sorghum-associated microbial communities from plants grown in Nebraska, USA.</title>
        <authorList>
            <person name="Schachtman D."/>
        </authorList>
    </citation>
    <scope>NUCLEOTIDE SEQUENCE [LARGE SCALE GENOMIC DNA]</scope>
    <source>
        <strain evidence="2 3">3552</strain>
    </source>
</reference>
<dbReference type="EMBL" id="JBEPSN010000012">
    <property type="protein sequence ID" value="MET4542170.1"/>
    <property type="molecule type" value="Genomic_DNA"/>
</dbReference>
<dbReference type="Gene3D" id="3.40.50.1820">
    <property type="entry name" value="alpha/beta hydrolase"/>
    <property type="match status" value="1"/>
</dbReference>
<evidence type="ECO:0000259" key="1">
    <source>
        <dbReference type="Pfam" id="PF12697"/>
    </source>
</evidence>
<proteinExistence type="predicted"/>